<dbReference type="FunFam" id="3.40.50.300:FF:000098">
    <property type="entry name" value="Probable GTP-binding protein EngB"/>
    <property type="match status" value="1"/>
</dbReference>
<proteinExistence type="inferred from homology"/>
<comment type="caution">
    <text evidence="12">The sequence shown here is derived from an EMBL/GenBank/DDBJ whole genome shotgun (WGS) entry which is preliminary data.</text>
</comment>
<keyword evidence="6" id="KW-0460">Magnesium</keyword>
<dbReference type="InterPro" id="IPR030393">
    <property type="entry name" value="G_ENGB_dom"/>
</dbReference>
<dbReference type="GO" id="GO:0005525">
    <property type="term" value="F:GTP binding"/>
    <property type="evidence" value="ECO:0007669"/>
    <property type="project" value="UniProtKB-UniRule"/>
</dbReference>
<keyword evidence="8 10" id="KW-0717">Septation</keyword>
<evidence type="ECO:0000256" key="1">
    <source>
        <dbReference type="ARBA" id="ARBA00001946"/>
    </source>
</evidence>
<dbReference type="Gene3D" id="3.40.50.300">
    <property type="entry name" value="P-loop containing nucleotide triphosphate hydrolases"/>
    <property type="match status" value="1"/>
</dbReference>
<keyword evidence="3 10" id="KW-0132">Cell division</keyword>
<evidence type="ECO:0000256" key="5">
    <source>
        <dbReference type="ARBA" id="ARBA00022741"/>
    </source>
</evidence>
<keyword evidence="9 10" id="KW-0131">Cell cycle</keyword>
<keyword evidence="4" id="KW-0479">Metal-binding</keyword>
<evidence type="ECO:0000256" key="7">
    <source>
        <dbReference type="ARBA" id="ARBA00023134"/>
    </source>
</evidence>
<evidence type="ECO:0000256" key="10">
    <source>
        <dbReference type="HAMAP-Rule" id="MF_00321"/>
    </source>
</evidence>
<evidence type="ECO:0000256" key="4">
    <source>
        <dbReference type="ARBA" id="ARBA00022723"/>
    </source>
</evidence>
<comment type="cofactor">
    <cofactor evidence="1">
        <name>Mg(2+)</name>
        <dbReference type="ChEBI" id="CHEBI:18420"/>
    </cofactor>
</comment>
<dbReference type="GO" id="GO:0000917">
    <property type="term" value="P:division septum assembly"/>
    <property type="evidence" value="ECO:0007669"/>
    <property type="project" value="UniProtKB-KW"/>
</dbReference>
<dbReference type="InterPro" id="IPR005225">
    <property type="entry name" value="Small_GTP-bd"/>
</dbReference>
<evidence type="ECO:0000313" key="13">
    <source>
        <dbReference type="Proteomes" id="UP000189670"/>
    </source>
</evidence>
<evidence type="ECO:0000313" key="12">
    <source>
        <dbReference type="EMBL" id="ETR74574.1"/>
    </source>
</evidence>
<evidence type="ECO:0000259" key="11">
    <source>
        <dbReference type="PROSITE" id="PS51706"/>
    </source>
</evidence>
<dbReference type="SUPFAM" id="SSF52540">
    <property type="entry name" value="P-loop containing nucleoside triphosphate hydrolases"/>
    <property type="match status" value="1"/>
</dbReference>
<gene>
    <name evidence="10" type="primary">engB</name>
    <name evidence="12" type="ORF">OMM_00082</name>
</gene>
<dbReference type="Pfam" id="PF01926">
    <property type="entry name" value="MMR_HSR1"/>
    <property type="match status" value="1"/>
</dbReference>
<dbReference type="NCBIfam" id="TIGR03598">
    <property type="entry name" value="GTPase_YsxC"/>
    <property type="match status" value="1"/>
</dbReference>
<feature type="domain" description="EngB-type G" evidence="11">
    <location>
        <begin position="25"/>
        <end position="197"/>
    </location>
</feature>
<evidence type="ECO:0000256" key="6">
    <source>
        <dbReference type="ARBA" id="ARBA00022842"/>
    </source>
</evidence>
<dbReference type="NCBIfam" id="TIGR00231">
    <property type="entry name" value="small_GTP"/>
    <property type="match status" value="1"/>
</dbReference>
<evidence type="ECO:0000256" key="8">
    <source>
        <dbReference type="ARBA" id="ARBA00023210"/>
    </source>
</evidence>
<comment type="similarity">
    <text evidence="2 10">Belongs to the TRAFAC class TrmE-Era-EngA-EngB-Septin-like GTPase superfamily. EngB GTPase family.</text>
</comment>
<dbReference type="InterPro" id="IPR006073">
    <property type="entry name" value="GTP-bd"/>
</dbReference>
<evidence type="ECO:0000256" key="2">
    <source>
        <dbReference type="ARBA" id="ARBA00009638"/>
    </source>
</evidence>
<dbReference type="AlphaFoldDB" id="A0A1V1PIH3"/>
<dbReference type="PANTHER" id="PTHR11649">
    <property type="entry name" value="MSS1/TRME-RELATED GTP-BINDING PROTEIN"/>
    <property type="match status" value="1"/>
</dbReference>
<reference evidence="13" key="1">
    <citation type="submission" date="2012-11" db="EMBL/GenBank/DDBJ databases">
        <authorList>
            <person name="Lucero-Rivera Y.E."/>
            <person name="Tovar-Ramirez D."/>
        </authorList>
    </citation>
    <scope>NUCLEOTIDE SEQUENCE [LARGE SCALE GENOMIC DNA]</scope>
    <source>
        <strain evidence="13">Araruama</strain>
    </source>
</reference>
<keyword evidence="7 10" id="KW-0342">GTP-binding</keyword>
<dbReference type="InterPro" id="IPR027417">
    <property type="entry name" value="P-loop_NTPase"/>
</dbReference>
<name>A0A1V1PIH3_9BACT</name>
<dbReference type="PANTHER" id="PTHR11649:SF13">
    <property type="entry name" value="ENGB-TYPE G DOMAIN-CONTAINING PROTEIN"/>
    <property type="match status" value="1"/>
</dbReference>
<accession>A0A1V1PIH3</accession>
<dbReference type="GO" id="GO:0046872">
    <property type="term" value="F:metal ion binding"/>
    <property type="evidence" value="ECO:0007669"/>
    <property type="project" value="UniProtKB-KW"/>
</dbReference>
<dbReference type="PROSITE" id="PS51706">
    <property type="entry name" value="G_ENGB"/>
    <property type="match status" value="1"/>
</dbReference>
<evidence type="ECO:0000256" key="9">
    <source>
        <dbReference type="ARBA" id="ARBA00023306"/>
    </source>
</evidence>
<dbReference type="GO" id="GO:0005829">
    <property type="term" value="C:cytosol"/>
    <property type="evidence" value="ECO:0007669"/>
    <property type="project" value="TreeGrafter"/>
</dbReference>
<sequence length="203" mass="23337">MKNLLPIKSAEFVISALKPSQYPTSLPQIAFCGRSNVGKSSLINCILNRKKLVKTSSTPGKTRLINFFKINDSFYFVDLPGYGYAKVSKKEREKWGPMIETYFKSSQQLLGTVVLLDIRHDPRQEEKNVIAWFEQYHIPYLIVLTKADKLSKSKQLNQHKRIADLLTCPKDSIIRFSAKTRQGKDDIWSAFLEIFNHNEGNTH</sequence>
<dbReference type="InterPro" id="IPR019987">
    <property type="entry name" value="GTP-bd_ribosome_bio_YsxC"/>
</dbReference>
<organism evidence="12 13">
    <name type="scientific">Candidatus Magnetoglobus multicellularis str. Araruama</name>
    <dbReference type="NCBI Taxonomy" id="890399"/>
    <lineage>
        <taxon>Bacteria</taxon>
        <taxon>Pseudomonadati</taxon>
        <taxon>Thermodesulfobacteriota</taxon>
        <taxon>Desulfobacteria</taxon>
        <taxon>Desulfobacterales</taxon>
        <taxon>Desulfobacteraceae</taxon>
        <taxon>Candidatus Magnetoglobus</taxon>
    </lineage>
</organism>
<protein>
    <recommendedName>
        <fullName evidence="10">Probable GTP-binding protein EngB</fullName>
    </recommendedName>
</protein>
<dbReference type="CDD" id="cd01876">
    <property type="entry name" value="YihA_EngB"/>
    <property type="match status" value="1"/>
</dbReference>
<comment type="function">
    <text evidence="10">Necessary for normal cell division and for the maintenance of normal septation.</text>
</comment>
<keyword evidence="5 10" id="KW-0547">Nucleotide-binding</keyword>
<evidence type="ECO:0000256" key="3">
    <source>
        <dbReference type="ARBA" id="ARBA00022618"/>
    </source>
</evidence>
<dbReference type="EMBL" id="ATBP01000003">
    <property type="protein sequence ID" value="ETR74574.1"/>
    <property type="molecule type" value="Genomic_DNA"/>
</dbReference>
<dbReference type="Proteomes" id="UP000189670">
    <property type="component" value="Unassembled WGS sequence"/>
</dbReference>
<dbReference type="HAMAP" id="MF_00321">
    <property type="entry name" value="GTPase_EngB"/>
    <property type="match status" value="1"/>
</dbReference>